<proteinExistence type="predicted"/>
<evidence type="ECO:0000256" key="3">
    <source>
        <dbReference type="ARBA" id="ARBA00023004"/>
    </source>
</evidence>
<keyword evidence="5" id="KW-0472">Membrane</keyword>
<sequence length="715" mass="80461">MIIRAIKGLAKSIKNKKRTIIRSIVAVWLVLFIALLGGKAYQHLDQHESRGAIAVENGHFGESYPTPIYLDQGWDRSDSLWFYNTTQGSALLPYDFFLELELPAVESTEKLRDIATIDKYRYLPQDESFFNPDGLPLGFVKDTYKGDDYVGYTCAACHTGQVNYTDEKTNKRYAIRIDGGPAMADMVGFLMELEASMDATLKNTTKLDRFVDNVLKRNNGYSDRDDVIKDLEKWTLTMKQYNMVNESDVEYGYARLDAFGRIFNRVLQHVLNKEQAKRALLLAHDENGDRILTEAEVELVLKDITDPTVIGNEQFALVLRNLMSTEPGYPGLTKDELTILKDVFFNIPNAPVSYPFMWDITHSDYVQWNGLANNASVGPLGRNVGEVIGVFGILDWKAKDPGFSISAKLSGQSKNKPQIDFQSSIRHTNLRRLENQLKTLKSPEWPVEIFGELDEKKVKRGELIYAEYCQSCHEIIDRNNWDRIVIANMSNLDSVGTDRKMAENSVNYTGKSGNFKYTYQATDAGTIVLGEEAPVAALLTAATKGVVGTPEADKLFIRRWLDWLYNLASSFFENEIKASVKAGDYFPDTTGKPYDSLLAYKARSLNGIWATAPYLHNGSVPSLYDLLLPAKCDPENGVMECRPATFEVGSREFDKVKVGLKYEGYGGTVFDTSVEGNFNTGHEYAAGNTALPNGEELKPLNKQQRYDLLEFMKTL</sequence>
<evidence type="ECO:0000313" key="7">
    <source>
        <dbReference type="EMBL" id="ABD80848.1"/>
    </source>
</evidence>
<dbReference type="GO" id="GO:0020037">
    <property type="term" value="F:heme binding"/>
    <property type="evidence" value="ECO:0007669"/>
    <property type="project" value="InterPro"/>
</dbReference>
<dbReference type="STRING" id="203122.Sde_1586"/>
<dbReference type="GO" id="GO:0004130">
    <property type="term" value="F:cytochrome-c peroxidase activity"/>
    <property type="evidence" value="ECO:0007669"/>
    <property type="project" value="TreeGrafter"/>
</dbReference>
<accession>Q21KD1</accession>
<dbReference type="Proteomes" id="UP000001947">
    <property type="component" value="Chromosome"/>
</dbReference>
<dbReference type="KEGG" id="sde:Sde_1586"/>
<protein>
    <recommendedName>
        <fullName evidence="6">Cytochrome c domain-containing protein</fullName>
    </recommendedName>
</protein>
<dbReference type="eggNOG" id="COG1858">
    <property type="taxonomic scope" value="Bacteria"/>
</dbReference>
<dbReference type="InterPro" id="IPR009056">
    <property type="entry name" value="Cyt_c-like_dom"/>
</dbReference>
<name>Q21KD1_SACD2</name>
<dbReference type="GO" id="GO:0046872">
    <property type="term" value="F:metal ion binding"/>
    <property type="evidence" value="ECO:0007669"/>
    <property type="project" value="UniProtKB-KW"/>
</dbReference>
<evidence type="ECO:0000256" key="2">
    <source>
        <dbReference type="ARBA" id="ARBA00022723"/>
    </source>
</evidence>
<keyword evidence="2 4" id="KW-0479">Metal-binding</keyword>
<dbReference type="RefSeq" id="WP_011468068.1">
    <property type="nucleotide sequence ID" value="NC_007912.1"/>
</dbReference>
<reference evidence="7 8" key="1">
    <citation type="journal article" date="2008" name="PLoS Genet.">
        <title>Complete genome sequence of the complex carbohydrate-degrading marine bacterium, Saccharophagus degradans strain 2-40 T.</title>
        <authorList>
            <person name="Weiner R.M."/>
            <person name="Taylor L.E.II."/>
            <person name="Henrissat B."/>
            <person name="Hauser L."/>
            <person name="Land M."/>
            <person name="Coutinho P.M."/>
            <person name="Rancurel C."/>
            <person name="Saunders E.H."/>
            <person name="Longmire A.G."/>
            <person name="Zhang H."/>
            <person name="Bayer E.A."/>
            <person name="Gilbert H.J."/>
            <person name="Larimer F."/>
            <person name="Zhulin I.B."/>
            <person name="Ekborg N.A."/>
            <person name="Lamed R."/>
            <person name="Richardson P.M."/>
            <person name="Borovok I."/>
            <person name="Hutcheson S."/>
        </authorList>
    </citation>
    <scope>NUCLEOTIDE SEQUENCE [LARGE SCALE GENOMIC DNA]</scope>
    <source>
        <strain evidence="8">2-40 / ATCC 43961 / DSM 17024</strain>
    </source>
</reference>
<organism evidence="7 8">
    <name type="scientific">Saccharophagus degradans (strain 2-40 / ATCC 43961 / DSM 17024)</name>
    <dbReference type="NCBI Taxonomy" id="203122"/>
    <lineage>
        <taxon>Bacteria</taxon>
        <taxon>Pseudomonadati</taxon>
        <taxon>Pseudomonadota</taxon>
        <taxon>Gammaproteobacteria</taxon>
        <taxon>Cellvibrionales</taxon>
        <taxon>Cellvibrionaceae</taxon>
        <taxon>Saccharophagus</taxon>
    </lineage>
</organism>
<gene>
    <name evidence="7" type="ordered locus">Sde_1586</name>
</gene>
<feature type="transmembrane region" description="Helical" evidence="5">
    <location>
        <begin position="20"/>
        <end position="41"/>
    </location>
</feature>
<evidence type="ECO:0000256" key="4">
    <source>
        <dbReference type="PROSITE-ProRule" id="PRU00433"/>
    </source>
</evidence>
<evidence type="ECO:0000313" key="8">
    <source>
        <dbReference type="Proteomes" id="UP000001947"/>
    </source>
</evidence>
<keyword evidence="5" id="KW-1133">Transmembrane helix</keyword>
<dbReference type="GeneID" id="98613263"/>
<keyword evidence="8" id="KW-1185">Reference proteome</keyword>
<dbReference type="EMBL" id="CP000282">
    <property type="protein sequence ID" value="ABD80848.1"/>
    <property type="molecule type" value="Genomic_DNA"/>
</dbReference>
<dbReference type="PANTHER" id="PTHR30600">
    <property type="entry name" value="CYTOCHROME C PEROXIDASE-RELATED"/>
    <property type="match status" value="1"/>
</dbReference>
<feature type="domain" description="Cytochrome c" evidence="6">
    <location>
        <begin position="141"/>
        <end position="239"/>
    </location>
</feature>
<dbReference type="PROSITE" id="PS00018">
    <property type="entry name" value="EF_HAND_1"/>
    <property type="match status" value="1"/>
</dbReference>
<evidence type="ECO:0000259" key="6">
    <source>
        <dbReference type="PROSITE" id="PS51007"/>
    </source>
</evidence>
<dbReference type="InterPro" id="IPR051395">
    <property type="entry name" value="Cytochrome_c_Peroxidase/MauG"/>
</dbReference>
<dbReference type="NCBIfam" id="NF040606">
    <property type="entry name" value="CytoC_perox"/>
    <property type="match status" value="1"/>
</dbReference>
<dbReference type="InterPro" id="IPR018247">
    <property type="entry name" value="EF_Hand_1_Ca_BS"/>
</dbReference>
<dbReference type="AlphaFoldDB" id="Q21KD1"/>
<keyword evidence="3 4" id="KW-0408">Iron</keyword>
<dbReference type="HOGENOM" id="CLU_014386_1_0_6"/>
<dbReference type="PROSITE" id="PS51007">
    <property type="entry name" value="CYTC"/>
    <property type="match status" value="1"/>
</dbReference>
<dbReference type="Gene3D" id="1.10.760.10">
    <property type="entry name" value="Cytochrome c-like domain"/>
    <property type="match status" value="1"/>
</dbReference>
<keyword evidence="5" id="KW-0812">Transmembrane</keyword>
<dbReference type="SUPFAM" id="SSF46626">
    <property type="entry name" value="Cytochrome c"/>
    <property type="match status" value="2"/>
</dbReference>
<evidence type="ECO:0000256" key="5">
    <source>
        <dbReference type="SAM" id="Phobius"/>
    </source>
</evidence>
<dbReference type="OrthoDB" id="417271at2"/>
<dbReference type="Pfam" id="PF21419">
    <property type="entry name" value="RoxA-like_Cyt-c"/>
    <property type="match status" value="1"/>
</dbReference>
<dbReference type="InterPro" id="IPR047758">
    <property type="entry name" value="CytoC_perox"/>
</dbReference>
<dbReference type="GO" id="GO:0009055">
    <property type="term" value="F:electron transfer activity"/>
    <property type="evidence" value="ECO:0007669"/>
    <property type="project" value="InterPro"/>
</dbReference>
<dbReference type="InterPro" id="IPR036909">
    <property type="entry name" value="Cyt_c-like_dom_sf"/>
</dbReference>
<dbReference type="PANTHER" id="PTHR30600:SF9">
    <property type="entry name" value="BLR7738 PROTEIN"/>
    <property type="match status" value="1"/>
</dbReference>
<keyword evidence="1 4" id="KW-0349">Heme</keyword>
<evidence type="ECO:0000256" key="1">
    <source>
        <dbReference type="ARBA" id="ARBA00022617"/>
    </source>
</evidence>